<accession>A0A4R4ZK07</accession>
<dbReference type="SMART" id="SM00421">
    <property type="entry name" value="HTH_LUXR"/>
    <property type="match status" value="1"/>
</dbReference>
<dbReference type="Gene3D" id="1.10.10.10">
    <property type="entry name" value="Winged helix-like DNA-binding domain superfamily/Winged helix DNA-binding domain"/>
    <property type="match status" value="1"/>
</dbReference>
<dbReference type="InterPro" id="IPR036388">
    <property type="entry name" value="WH-like_DNA-bd_sf"/>
</dbReference>
<sequence>MPDAVASPHSSSAMVPRRAANYTATRPPHDATRSRHTDVPEPDDHGGAIVRAIAVLGADALMWAVADLAGLPVPELLVGLDLLVADGMVVIGAPLTLTRRGAACSALTEMPPGRRIQAHLEAARLLREAGAGARAVAAQLMQAGPVGLPWAAGTLRAAAAEASDGSEAEAYLRQALAERIDGYQRAAVMIDLAVLRGGAEARDSIEMLVEELRRTSHPAGVLILADEVRRKMIAQGRHLEVPRLLELATSRVAGGNHPAEARLRLQCAAFRARSLTGVKALEATVEWLGKRAGGEPELALPLRAARASRATLLGRDAEQALHDARAVLAGAGPEMQFEDCWHALFAMSTAAAPAELDAAVLVLRSRLAADADAWDLAELDRFRVQALRRKGDLPAALSLLKRLLSRTEILRNQPLVACLVSALAETTVAAGGGSNAADLLAVHKLLDGRADMDVLPFLLQARGQVQLSSGQFDFAVQSFLECGSMLTGSLVDNPELIRWRPGAVRALLRLDRGTEAVQLAEENLDRAKTYGARGAMGFARLVLAVTQPEQARRELLTQAVEDLSGAGQLLDEALARYELAKTLRSDGDDQPADQQFLRVVSLADQCGARPLAERARSVARPSALPSWRRGLTPQEWKVARLAAGGLSNAEIAKEMFLVRRTVEFHLSGVYRKLEVSGRGELTDLLRDVR</sequence>
<dbReference type="Pfam" id="PF00196">
    <property type="entry name" value="GerE"/>
    <property type="match status" value="1"/>
</dbReference>
<dbReference type="PROSITE" id="PS50043">
    <property type="entry name" value="HTH_LUXR_2"/>
    <property type="match status" value="1"/>
</dbReference>
<dbReference type="AlphaFoldDB" id="A0A4R4ZK07"/>
<evidence type="ECO:0000256" key="3">
    <source>
        <dbReference type="ARBA" id="ARBA00023163"/>
    </source>
</evidence>
<gene>
    <name evidence="6" type="ORF">E1263_17370</name>
</gene>
<evidence type="ECO:0000313" key="6">
    <source>
        <dbReference type="EMBL" id="TDD58845.1"/>
    </source>
</evidence>
<evidence type="ECO:0000259" key="5">
    <source>
        <dbReference type="PROSITE" id="PS50043"/>
    </source>
</evidence>
<feature type="domain" description="HTH luxR-type" evidence="5">
    <location>
        <begin position="621"/>
        <end position="689"/>
    </location>
</feature>
<dbReference type="PRINTS" id="PR00038">
    <property type="entry name" value="HTHLUXR"/>
</dbReference>
<dbReference type="RefSeq" id="WP_132168555.1">
    <property type="nucleotide sequence ID" value="NZ_SMKX01000044.1"/>
</dbReference>
<keyword evidence="7" id="KW-1185">Reference proteome</keyword>
<keyword evidence="3" id="KW-0804">Transcription</keyword>
<dbReference type="Proteomes" id="UP000295124">
    <property type="component" value="Unassembled WGS sequence"/>
</dbReference>
<evidence type="ECO:0000256" key="4">
    <source>
        <dbReference type="SAM" id="MobiDB-lite"/>
    </source>
</evidence>
<dbReference type="OrthoDB" id="3178131at2"/>
<dbReference type="CDD" id="cd06170">
    <property type="entry name" value="LuxR_C_like"/>
    <property type="match status" value="1"/>
</dbReference>
<dbReference type="PANTHER" id="PTHR44688:SF16">
    <property type="entry name" value="DNA-BINDING TRANSCRIPTIONAL ACTIVATOR DEVR_DOSR"/>
    <property type="match status" value="1"/>
</dbReference>
<dbReference type="GO" id="GO:0003677">
    <property type="term" value="F:DNA binding"/>
    <property type="evidence" value="ECO:0007669"/>
    <property type="project" value="UniProtKB-KW"/>
</dbReference>
<protein>
    <submittedName>
        <fullName evidence="6">LuxR family transcriptional regulator</fullName>
    </submittedName>
</protein>
<feature type="region of interest" description="Disordered" evidence="4">
    <location>
        <begin position="22"/>
        <end position="44"/>
    </location>
</feature>
<comment type="caution">
    <text evidence="6">The sequence shown here is derived from an EMBL/GenBank/DDBJ whole genome shotgun (WGS) entry which is preliminary data.</text>
</comment>
<evidence type="ECO:0000256" key="1">
    <source>
        <dbReference type="ARBA" id="ARBA00023015"/>
    </source>
</evidence>
<evidence type="ECO:0000256" key="2">
    <source>
        <dbReference type="ARBA" id="ARBA00023125"/>
    </source>
</evidence>
<dbReference type="PANTHER" id="PTHR44688">
    <property type="entry name" value="DNA-BINDING TRANSCRIPTIONAL ACTIVATOR DEVR_DOSR"/>
    <property type="match status" value="1"/>
</dbReference>
<name>A0A4R4ZK07_9ACTN</name>
<dbReference type="GO" id="GO:0006355">
    <property type="term" value="P:regulation of DNA-templated transcription"/>
    <property type="evidence" value="ECO:0007669"/>
    <property type="project" value="InterPro"/>
</dbReference>
<keyword evidence="1" id="KW-0805">Transcription regulation</keyword>
<dbReference type="SUPFAM" id="SSF46894">
    <property type="entry name" value="C-terminal effector domain of the bipartite response regulators"/>
    <property type="match status" value="1"/>
</dbReference>
<dbReference type="InterPro" id="IPR000792">
    <property type="entry name" value="Tscrpt_reg_LuxR_C"/>
</dbReference>
<reference evidence="6 7" key="1">
    <citation type="submission" date="2019-03" db="EMBL/GenBank/DDBJ databases">
        <title>Draft genome sequences of novel Actinobacteria.</title>
        <authorList>
            <person name="Sahin N."/>
            <person name="Ay H."/>
            <person name="Saygin H."/>
        </authorList>
    </citation>
    <scope>NUCLEOTIDE SEQUENCE [LARGE SCALE GENOMIC DNA]</scope>
    <source>
        <strain evidence="6 7">JCM 13523</strain>
    </source>
</reference>
<organism evidence="6 7">
    <name type="scientific">Kribbella antibiotica</name>
    <dbReference type="NCBI Taxonomy" id="190195"/>
    <lineage>
        <taxon>Bacteria</taxon>
        <taxon>Bacillati</taxon>
        <taxon>Actinomycetota</taxon>
        <taxon>Actinomycetes</taxon>
        <taxon>Propionibacteriales</taxon>
        <taxon>Kribbellaceae</taxon>
        <taxon>Kribbella</taxon>
    </lineage>
</organism>
<evidence type="ECO:0000313" key="7">
    <source>
        <dbReference type="Proteomes" id="UP000295124"/>
    </source>
</evidence>
<proteinExistence type="predicted"/>
<feature type="compositionally biased region" description="Basic and acidic residues" evidence="4">
    <location>
        <begin position="27"/>
        <end position="44"/>
    </location>
</feature>
<dbReference type="EMBL" id="SMKX01000044">
    <property type="protein sequence ID" value="TDD58845.1"/>
    <property type="molecule type" value="Genomic_DNA"/>
</dbReference>
<dbReference type="InterPro" id="IPR016032">
    <property type="entry name" value="Sig_transdc_resp-reg_C-effctor"/>
</dbReference>
<keyword evidence="2" id="KW-0238">DNA-binding</keyword>